<sequence>MTTEEQYKSFILNCTTSPKSVNNYSDFKRINETVAKIKGVDSFDIYSCVHSKELQDIIDSLYNNKEFMQYEKTGSYQYSNALKTYMRFLCAKEIFSNEAKKVKLPSNLTLQQIYYGAPGTGKSKTIKDLTFGESVIRTTFHPDSDYASFVGTYKPITEEVDLRDCYGKKVIDDDTKEVVKEERIAYKFIPQAFLEAYVKAWKKLGRKKSDNSDKSYNRIHPALLDTPEIFTKNKASKKQYLIIEEINRGNCAQIFGDLFQLLDRNEYGFSDYPIVADKDMQKYLEKEFAGWEITNKDEINQLYGEANMVNLIMKGERFVLPSNLYIWATMNTSDQSLFPIDSAFKRRWDWKYVPIREGRDKETNAPLNWYINTGDKQYDWWSFISKVNELIGSLTNSEDKKLGYFFCKAKDGEIDADLFVSKVIFYLWNDVFKDYGFDDKDFQDEEGKILSFDRFYEDVNGVTNVNVANVELFLENLGVDEFISDDEEEYINANEDEENEDSSDSNISSPSSKREKYSINNSGAYRKCTVPYEAIKLYSLNHPSLPASTIIKIWSALNIKHIPHLIESEQDFERREQNSKDAKFRDKAKKITINNETVYISNQFNPERIKEFIQKVNAKDWGINIKEIDQ</sequence>
<accession>A0AA93BCC8</accession>
<evidence type="ECO:0000313" key="3">
    <source>
        <dbReference type="Proteomes" id="UP000261245"/>
    </source>
</evidence>
<gene>
    <name evidence="2" type="ORF">DXB80_08785</name>
</gene>
<dbReference type="RefSeq" id="WP_117728095.1">
    <property type="nucleotide sequence ID" value="NZ_QRSU01000018.1"/>
</dbReference>
<reference evidence="2 3" key="1">
    <citation type="submission" date="2018-08" db="EMBL/GenBank/DDBJ databases">
        <title>A genome reference for cultivated species of the human gut microbiota.</title>
        <authorList>
            <person name="Zou Y."/>
            <person name="Xue W."/>
            <person name="Luo G."/>
        </authorList>
    </citation>
    <scope>NUCLEOTIDE SEQUENCE [LARGE SCALE GENOMIC DNA]</scope>
    <source>
        <strain evidence="2 3">OM06-11</strain>
    </source>
</reference>
<dbReference type="InterPro" id="IPR052934">
    <property type="entry name" value="Methyl-DNA_Rec/Restrict_Enz"/>
</dbReference>
<dbReference type="EMBL" id="QSUC01000020">
    <property type="protein sequence ID" value="RGN08717.1"/>
    <property type="molecule type" value="Genomic_DNA"/>
</dbReference>
<dbReference type="PANTHER" id="PTHR37291">
    <property type="entry name" value="5-METHYLCYTOSINE-SPECIFIC RESTRICTION ENZYME B"/>
    <property type="match status" value="1"/>
</dbReference>
<protein>
    <submittedName>
        <fullName evidence="2">GTPase</fullName>
    </submittedName>
</protein>
<organism evidence="2 3">
    <name type="scientific">Segatella copri</name>
    <dbReference type="NCBI Taxonomy" id="165179"/>
    <lineage>
        <taxon>Bacteria</taxon>
        <taxon>Pseudomonadati</taxon>
        <taxon>Bacteroidota</taxon>
        <taxon>Bacteroidia</taxon>
        <taxon>Bacteroidales</taxon>
        <taxon>Prevotellaceae</taxon>
        <taxon>Segatella</taxon>
    </lineage>
</organism>
<proteinExistence type="predicted"/>
<dbReference type="Proteomes" id="UP000261245">
    <property type="component" value="Unassembled WGS sequence"/>
</dbReference>
<evidence type="ECO:0000313" key="2">
    <source>
        <dbReference type="EMBL" id="RGN08717.1"/>
    </source>
</evidence>
<comment type="caution">
    <text evidence="2">The sequence shown here is derived from an EMBL/GenBank/DDBJ whole genome shotgun (WGS) entry which is preliminary data.</text>
</comment>
<evidence type="ECO:0000256" key="1">
    <source>
        <dbReference type="SAM" id="MobiDB-lite"/>
    </source>
</evidence>
<dbReference type="AlphaFoldDB" id="A0AA93BCC8"/>
<feature type="compositionally biased region" description="Acidic residues" evidence="1">
    <location>
        <begin position="494"/>
        <end position="503"/>
    </location>
</feature>
<dbReference type="InterPro" id="IPR027417">
    <property type="entry name" value="P-loop_NTPase"/>
</dbReference>
<dbReference type="PANTHER" id="PTHR37291:SF1">
    <property type="entry name" value="TYPE IV METHYL-DIRECTED RESTRICTION ENZYME ECOKMCRB SUBUNIT"/>
    <property type="match status" value="1"/>
</dbReference>
<feature type="region of interest" description="Disordered" evidence="1">
    <location>
        <begin position="494"/>
        <end position="517"/>
    </location>
</feature>
<dbReference type="Gene3D" id="3.40.50.300">
    <property type="entry name" value="P-loop containing nucleotide triphosphate hydrolases"/>
    <property type="match status" value="1"/>
</dbReference>
<name>A0AA93BCC8_9BACT</name>